<dbReference type="InterPro" id="IPR013087">
    <property type="entry name" value="Znf_C2H2_type"/>
</dbReference>
<dbReference type="RefSeq" id="XP_026668091.1">
    <property type="nucleotide sequence ID" value="XM_026812290.1"/>
</dbReference>
<evidence type="ECO:0000256" key="9">
    <source>
        <dbReference type="ARBA" id="ARBA00023242"/>
    </source>
</evidence>
<feature type="region of interest" description="Disordered" evidence="11">
    <location>
        <begin position="316"/>
        <end position="349"/>
    </location>
</feature>
<feature type="domain" description="C2H2-type" evidence="12">
    <location>
        <begin position="443"/>
        <end position="470"/>
    </location>
</feature>
<dbReference type="Proteomes" id="UP000694925">
    <property type="component" value="Unplaced"/>
</dbReference>
<dbReference type="FunFam" id="3.30.160.60:FF:002343">
    <property type="entry name" value="Zinc finger protein 33A"/>
    <property type="match status" value="1"/>
</dbReference>
<reference evidence="14 15" key="1">
    <citation type="submission" date="2025-04" db="UniProtKB">
        <authorList>
            <consortium name="RefSeq"/>
        </authorList>
    </citation>
    <scope>IDENTIFICATION</scope>
    <source>
        <tissue evidence="14 15">Whole body</tissue>
    </source>
</reference>
<dbReference type="Gene3D" id="3.30.160.60">
    <property type="entry name" value="Classic Zinc Finger"/>
    <property type="match status" value="7"/>
</dbReference>
<protein>
    <submittedName>
        <fullName evidence="14 15">Zinc finger protein 239-like</fullName>
    </submittedName>
</protein>
<feature type="domain" description="C2H2-type" evidence="12">
    <location>
        <begin position="500"/>
        <end position="525"/>
    </location>
</feature>
<proteinExistence type="predicted"/>
<comment type="subcellular location">
    <subcellularLocation>
        <location evidence="1">Nucleus</location>
    </subcellularLocation>
</comment>
<feature type="domain" description="C2H2-type" evidence="12">
    <location>
        <begin position="582"/>
        <end position="610"/>
    </location>
</feature>
<keyword evidence="5" id="KW-0862">Zinc</keyword>
<evidence type="ECO:0000256" key="1">
    <source>
        <dbReference type="ARBA" id="ARBA00004123"/>
    </source>
</evidence>
<evidence type="ECO:0000256" key="5">
    <source>
        <dbReference type="ARBA" id="ARBA00022833"/>
    </source>
</evidence>
<accession>A0AAJ7W9F9</accession>
<dbReference type="FunFam" id="3.30.160.60:FF:000624">
    <property type="entry name" value="zinc finger protein 697"/>
    <property type="match status" value="2"/>
</dbReference>
<feature type="domain" description="C2H2-type" evidence="12">
    <location>
        <begin position="471"/>
        <end position="499"/>
    </location>
</feature>
<dbReference type="PANTHER" id="PTHR24399:SF23">
    <property type="entry name" value="C2H2-TYPE DOMAIN-CONTAINING PROTEIN"/>
    <property type="match status" value="1"/>
</dbReference>
<feature type="domain" description="C2H2-type" evidence="12">
    <location>
        <begin position="387"/>
        <end position="414"/>
    </location>
</feature>
<keyword evidence="6" id="KW-0805">Transcription regulation</keyword>
<organism evidence="13 15">
    <name type="scientific">Ceratina calcarata</name>
    <dbReference type="NCBI Taxonomy" id="156304"/>
    <lineage>
        <taxon>Eukaryota</taxon>
        <taxon>Metazoa</taxon>
        <taxon>Ecdysozoa</taxon>
        <taxon>Arthropoda</taxon>
        <taxon>Hexapoda</taxon>
        <taxon>Insecta</taxon>
        <taxon>Pterygota</taxon>
        <taxon>Neoptera</taxon>
        <taxon>Endopterygota</taxon>
        <taxon>Hymenoptera</taxon>
        <taxon>Apocrita</taxon>
        <taxon>Aculeata</taxon>
        <taxon>Apoidea</taxon>
        <taxon>Anthophila</taxon>
        <taxon>Apidae</taxon>
        <taxon>Ceratina</taxon>
        <taxon>Zadontomerus</taxon>
    </lineage>
</organism>
<keyword evidence="4 10" id="KW-0863">Zinc-finger</keyword>
<feature type="domain" description="C2H2-type" evidence="12">
    <location>
        <begin position="415"/>
        <end position="442"/>
    </location>
</feature>
<name>A0AAJ7W9F9_9HYME</name>
<dbReference type="AlphaFoldDB" id="A0AAJ7W9F9"/>
<keyword evidence="13" id="KW-1185">Reference proteome</keyword>
<keyword evidence="8" id="KW-0804">Transcription</keyword>
<evidence type="ECO:0000256" key="7">
    <source>
        <dbReference type="ARBA" id="ARBA00023125"/>
    </source>
</evidence>
<keyword evidence="3" id="KW-0677">Repeat</keyword>
<dbReference type="GeneID" id="108623482"/>
<evidence type="ECO:0000256" key="11">
    <source>
        <dbReference type="SAM" id="MobiDB-lite"/>
    </source>
</evidence>
<feature type="domain" description="C2H2-type" evidence="12">
    <location>
        <begin position="358"/>
        <end position="381"/>
    </location>
</feature>
<feature type="domain" description="C2H2-type" evidence="12">
    <location>
        <begin position="554"/>
        <end position="581"/>
    </location>
</feature>
<evidence type="ECO:0000256" key="8">
    <source>
        <dbReference type="ARBA" id="ARBA00023163"/>
    </source>
</evidence>
<dbReference type="PROSITE" id="PS50157">
    <property type="entry name" value="ZINC_FINGER_C2H2_2"/>
    <property type="match status" value="10"/>
</dbReference>
<dbReference type="RefSeq" id="XP_017877511.1">
    <property type="nucleotide sequence ID" value="XM_018022022.2"/>
</dbReference>
<dbReference type="GO" id="GO:0000978">
    <property type="term" value="F:RNA polymerase II cis-regulatory region sequence-specific DNA binding"/>
    <property type="evidence" value="ECO:0007669"/>
    <property type="project" value="TreeGrafter"/>
</dbReference>
<evidence type="ECO:0000256" key="2">
    <source>
        <dbReference type="ARBA" id="ARBA00022723"/>
    </source>
</evidence>
<feature type="domain" description="C2H2-type" evidence="12">
    <location>
        <begin position="611"/>
        <end position="639"/>
    </location>
</feature>
<evidence type="ECO:0000313" key="14">
    <source>
        <dbReference type="RefSeq" id="XP_017877511.1"/>
    </source>
</evidence>
<dbReference type="Pfam" id="PF00096">
    <property type="entry name" value="zf-C2H2"/>
    <property type="match status" value="5"/>
</dbReference>
<evidence type="ECO:0000313" key="15">
    <source>
        <dbReference type="RefSeq" id="XP_026668091.1"/>
    </source>
</evidence>
<dbReference type="FunFam" id="3.30.160.60:FF:000325">
    <property type="entry name" value="ZFP90 zinc finger protein"/>
    <property type="match status" value="2"/>
</dbReference>
<feature type="compositionally biased region" description="Basic and acidic residues" evidence="11">
    <location>
        <begin position="322"/>
        <end position="334"/>
    </location>
</feature>
<keyword evidence="9" id="KW-0539">Nucleus</keyword>
<dbReference type="SUPFAM" id="SSF57667">
    <property type="entry name" value="beta-beta-alpha zinc fingers"/>
    <property type="match status" value="5"/>
</dbReference>
<sequence length="783" mass="89654">MATIDMQQTISSQVAENDQLQQEEVQLTELLPVKQSRIRENGVYKNSDATDALKLLQSFTTDSCIDHVEHELRSQNSPFCKRIGQTEQGKQDNDKQWQGDKVRRRKIRVCDKYMIDGIENGEKDKTDNQKSTIETRLRDRRRKRVITKSINDSDSKSRKEKVATDKIQKHEIIFVQDDKGDLSEFNEQEESKTYLDLDKNSHLNDEIYISGREIVDDRQRRRISSDDTGRICENDSSRTTDGALLERVGISSDMKKNTRMLLENSFNESKIDVQTISLNCVIENENNNSSRFRVEENYTNESDTIDNVALIESSLSSSSSSSKKENVSDSENGRKGMVLRRAARGAGTSSQKNEEKNYCCILCDARFKGSAGLRNHYKIAHETGPSFKCDYCGKEFPLKERVKLHIRIHTGFKPHKCVDCGKCFARAGQLVSHRSTHSQIKPFRCELCPGMFTCAANLTLHLKRHNGQKDYKCELCGRAFVRRDALKKHLDCLHRDVKSYFCAICNKTFKGHLPQHMRTHARDRPHGCATCGQRFAQKSQLTVHQRTHSGQRPFRCLVCWQAFAHSTALKLHTRRHTGERPFKCAECNAGFTQLPHWKKHMKCIHGRDDPYNCKRCNTFFKMKSDLESHEKTCQAGSESKLGTSDNCNKDTVPVITISPAIQSTPQVVPNEVVTDKSLPPTAKYKVMTVARMRLLLAVLLKRISKQERLDELGFGKRLIDNVLHDCLISAGKDPVPSNGLSEHERLTKNLEIFLKWTVPKEHWEKFRKLNKTPEDILETLTTT</sequence>
<dbReference type="KEGG" id="ccal:108623482"/>
<evidence type="ECO:0000256" key="10">
    <source>
        <dbReference type="PROSITE-ProRule" id="PRU00042"/>
    </source>
</evidence>
<gene>
    <name evidence="14 15" type="primary">LOC108623482</name>
</gene>
<evidence type="ECO:0000256" key="4">
    <source>
        <dbReference type="ARBA" id="ARBA00022771"/>
    </source>
</evidence>
<dbReference type="SMART" id="SM00355">
    <property type="entry name" value="ZnF_C2H2"/>
    <property type="match status" value="10"/>
</dbReference>
<dbReference type="GO" id="GO:0008270">
    <property type="term" value="F:zinc ion binding"/>
    <property type="evidence" value="ECO:0007669"/>
    <property type="project" value="UniProtKB-KW"/>
</dbReference>
<dbReference type="PANTHER" id="PTHR24399">
    <property type="entry name" value="ZINC FINGER AND BTB DOMAIN-CONTAINING"/>
    <property type="match status" value="1"/>
</dbReference>
<keyword evidence="2" id="KW-0479">Metal-binding</keyword>
<evidence type="ECO:0000313" key="13">
    <source>
        <dbReference type="Proteomes" id="UP000694925"/>
    </source>
</evidence>
<evidence type="ECO:0000259" key="12">
    <source>
        <dbReference type="PROSITE" id="PS50157"/>
    </source>
</evidence>
<dbReference type="PROSITE" id="PS00028">
    <property type="entry name" value="ZINC_FINGER_C2H2_1"/>
    <property type="match status" value="7"/>
</dbReference>
<dbReference type="GO" id="GO:0001227">
    <property type="term" value="F:DNA-binding transcription repressor activity, RNA polymerase II-specific"/>
    <property type="evidence" value="ECO:0007669"/>
    <property type="project" value="TreeGrafter"/>
</dbReference>
<feature type="domain" description="C2H2-type" evidence="12">
    <location>
        <begin position="526"/>
        <end position="553"/>
    </location>
</feature>
<evidence type="ECO:0000256" key="3">
    <source>
        <dbReference type="ARBA" id="ARBA00022737"/>
    </source>
</evidence>
<dbReference type="InterPro" id="IPR036236">
    <property type="entry name" value="Znf_C2H2_sf"/>
</dbReference>
<evidence type="ECO:0000256" key="6">
    <source>
        <dbReference type="ARBA" id="ARBA00023015"/>
    </source>
</evidence>
<keyword evidence="7" id="KW-0238">DNA-binding</keyword>
<dbReference type="GO" id="GO:0005654">
    <property type="term" value="C:nucleoplasm"/>
    <property type="evidence" value="ECO:0007669"/>
    <property type="project" value="TreeGrafter"/>
</dbReference>